<dbReference type="Pfam" id="PF00754">
    <property type="entry name" value="F5_F8_type_C"/>
    <property type="match status" value="1"/>
</dbReference>
<name>R7TBW7_CAPTE</name>
<dbReference type="InterPro" id="IPR000421">
    <property type="entry name" value="FA58C"/>
</dbReference>
<evidence type="ECO:0000259" key="1">
    <source>
        <dbReference type="PROSITE" id="PS50022"/>
    </source>
</evidence>
<evidence type="ECO:0000313" key="2">
    <source>
        <dbReference type="EMBL" id="ELT91213.1"/>
    </source>
</evidence>
<gene>
    <name evidence="2" type="ORF">CAPTEDRAFT_50470</name>
</gene>
<dbReference type="PROSITE" id="PS50022">
    <property type="entry name" value="FA58C_3"/>
    <property type="match status" value="1"/>
</dbReference>
<feature type="domain" description="F5/8 type C" evidence="1">
    <location>
        <begin position="1"/>
        <end position="60"/>
    </location>
</feature>
<dbReference type="Gene3D" id="2.60.120.260">
    <property type="entry name" value="Galactose-binding domain-like"/>
    <property type="match status" value="1"/>
</dbReference>
<organism evidence="2">
    <name type="scientific">Capitella teleta</name>
    <name type="common">Polychaete worm</name>
    <dbReference type="NCBI Taxonomy" id="283909"/>
    <lineage>
        <taxon>Eukaryota</taxon>
        <taxon>Metazoa</taxon>
        <taxon>Spiralia</taxon>
        <taxon>Lophotrochozoa</taxon>
        <taxon>Annelida</taxon>
        <taxon>Polychaeta</taxon>
        <taxon>Sedentaria</taxon>
        <taxon>Scolecida</taxon>
        <taxon>Capitellidae</taxon>
        <taxon>Capitella</taxon>
    </lineage>
</organism>
<protein>
    <recommendedName>
        <fullName evidence="1">F5/8 type C domain-containing protein</fullName>
    </recommendedName>
</protein>
<evidence type="ECO:0000313" key="4">
    <source>
        <dbReference type="Proteomes" id="UP000014760"/>
    </source>
</evidence>
<dbReference type="AlphaFoldDB" id="R7TBW7"/>
<feature type="non-terminal residue" evidence="2">
    <location>
        <position position="60"/>
    </location>
</feature>
<evidence type="ECO:0000313" key="3">
    <source>
        <dbReference type="EnsemblMetazoa" id="CapteP50470"/>
    </source>
</evidence>
<dbReference type="EnsemblMetazoa" id="CapteT50470">
    <property type="protein sequence ID" value="CapteP50470"/>
    <property type="gene ID" value="CapteG50470"/>
</dbReference>
<dbReference type="OrthoDB" id="9973968at2759"/>
<proteinExistence type="predicted"/>
<accession>R7TBW7</accession>
<sequence length="60" mass="6816">FNYPKSWIQVDLLTNKLIGGVVTWGRPQSTSCVNSYRIQYQSDGSNTWTNYTDANGDQKV</sequence>
<feature type="non-terminal residue" evidence="2">
    <location>
        <position position="1"/>
    </location>
</feature>
<reference evidence="3" key="3">
    <citation type="submission" date="2015-06" db="UniProtKB">
        <authorList>
            <consortium name="EnsemblMetazoa"/>
        </authorList>
    </citation>
    <scope>IDENTIFICATION</scope>
</reference>
<dbReference type="EMBL" id="KB310613">
    <property type="protein sequence ID" value="ELT91213.1"/>
    <property type="molecule type" value="Genomic_DNA"/>
</dbReference>
<reference evidence="4" key="1">
    <citation type="submission" date="2012-12" db="EMBL/GenBank/DDBJ databases">
        <authorList>
            <person name="Hellsten U."/>
            <person name="Grimwood J."/>
            <person name="Chapman J.A."/>
            <person name="Shapiro H."/>
            <person name="Aerts A."/>
            <person name="Otillar R.P."/>
            <person name="Terry A.Y."/>
            <person name="Boore J.L."/>
            <person name="Simakov O."/>
            <person name="Marletaz F."/>
            <person name="Cho S.-J."/>
            <person name="Edsinger-Gonzales E."/>
            <person name="Havlak P."/>
            <person name="Kuo D.-H."/>
            <person name="Larsson T."/>
            <person name="Lv J."/>
            <person name="Arendt D."/>
            <person name="Savage R."/>
            <person name="Osoegawa K."/>
            <person name="de Jong P."/>
            <person name="Lindberg D.R."/>
            <person name="Seaver E.C."/>
            <person name="Weisblat D.A."/>
            <person name="Putnam N.H."/>
            <person name="Grigoriev I.V."/>
            <person name="Rokhsar D.S."/>
        </authorList>
    </citation>
    <scope>NUCLEOTIDE SEQUENCE</scope>
    <source>
        <strain evidence="4">I ESC-2004</strain>
    </source>
</reference>
<dbReference type="SUPFAM" id="SSF49785">
    <property type="entry name" value="Galactose-binding domain-like"/>
    <property type="match status" value="1"/>
</dbReference>
<dbReference type="InterPro" id="IPR008979">
    <property type="entry name" value="Galactose-bd-like_sf"/>
</dbReference>
<dbReference type="HOGENOM" id="CLU_2948525_0_0_1"/>
<dbReference type="EMBL" id="AMQN01031352">
    <property type="status" value="NOT_ANNOTATED_CDS"/>
    <property type="molecule type" value="Genomic_DNA"/>
</dbReference>
<dbReference type="Proteomes" id="UP000014760">
    <property type="component" value="Unassembled WGS sequence"/>
</dbReference>
<keyword evidence="4" id="KW-1185">Reference proteome</keyword>
<reference evidence="2 4" key="2">
    <citation type="journal article" date="2013" name="Nature">
        <title>Insights into bilaterian evolution from three spiralian genomes.</title>
        <authorList>
            <person name="Simakov O."/>
            <person name="Marletaz F."/>
            <person name="Cho S.J."/>
            <person name="Edsinger-Gonzales E."/>
            <person name="Havlak P."/>
            <person name="Hellsten U."/>
            <person name="Kuo D.H."/>
            <person name="Larsson T."/>
            <person name="Lv J."/>
            <person name="Arendt D."/>
            <person name="Savage R."/>
            <person name="Osoegawa K."/>
            <person name="de Jong P."/>
            <person name="Grimwood J."/>
            <person name="Chapman J.A."/>
            <person name="Shapiro H."/>
            <person name="Aerts A."/>
            <person name="Otillar R.P."/>
            <person name="Terry A.Y."/>
            <person name="Boore J.L."/>
            <person name="Grigoriev I.V."/>
            <person name="Lindberg D.R."/>
            <person name="Seaver E.C."/>
            <person name="Weisblat D.A."/>
            <person name="Putnam N.H."/>
            <person name="Rokhsar D.S."/>
        </authorList>
    </citation>
    <scope>NUCLEOTIDE SEQUENCE</scope>
    <source>
        <strain evidence="2 4">I ESC-2004</strain>
    </source>
</reference>